<organism evidence="2 3">
    <name type="scientific">Willisornis vidua</name>
    <name type="common">Xingu scale-backed antbird</name>
    <dbReference type="NCBI Taxonomy" id="1566151"/>
    <lineage>
        <taxon>Eukaryota</taxon>
        <taxon>Metazoa</taxon>
        <taxon>Chordata</taxon>
        <taxon>Craniata</taxon>
        <taxon>Vertebrata</taxon>
        <taxon>Euteleostomi</taxon>
        <taxon>Archelosauria</taxon>
        <taxon>Archosauria</taxon>
        <taxon>Dinosauria</taxon>
        <taxon>Saurischia</taxon>
        <taxon>Theropoda</taxon>
        <taxon>Coelurosauria</taxon>
        <taxon>Aves</taxon>
        <taxon>Neognathae</taxon>
        <taxon>Neoaves</taxon>
        <taxon>Telluraves</taxon>
        <taxon>Australaves</taxon>
        <taxon>Passeriformes</taxon>
        <taxon>Thamnophilidae</taxon>
        <taxon>Willisornis</taxon>
    </lineage>
</organism>
<dbReference type="PANTHER" id="PTHR33332">
    <property type="entry name" value="REVERSE TRANSCRIPTASE DOMAIN-CONTAINING PROTEIN"/>
    <property type="match status" value="1"/>
</dbReference>
<sequence>MNKVECLWTRIGGKANNADILMGVCYGPPNQDEEGDELFYKQLVDVSKSPALVLVGYFNLPDEGIESIISKFADDTKLGRSVNLLEGRRALPRDLDRLERWADSSGMKFKKAKCRVLHFGHNNPMQCYRLGTEWLESGQAERDLGVWIDRRLNMSQQCAQVVKKTSGILACIRNSAASRMREVILLLYSALEVALVLAAILVFLLAFYAFFYLNISTEVDLDLDPDGN</sequence>
<dbReference type="EMBL" id="WHWB01034150">
    <property type="protein sequence ID" value="KAJ7413296.1"/>
    <property type="molecule type" value="Genomic_DNA"/>
</dbReference>
<evidence type="ECO:0000313" key="3">
    <source>
        <dbReference type="Proteomes" id="UP001145742"/>
    </source>
</evidence>
<proteinExistence type="predicted"/>
<comment type="caution">
    <text evidence="2">The sequence shown here is derived from an EMBL/GenBank/DDBJ whole genome shotgun (WGS) entry which is preliminary data.</text>
</comment>
<evidence type="ECO:0000313" key="2">
    <source>
        <dbReference type="EMBL" id="KAJ7413296.1"/>
    </source>
</evidence>
<name>A0ABQ9D7E5_9PASS</name>
<feature type="transmembrane region" description="Helical" evidence="1">
    <location>
        <begin position="183"/>
        <end position="211"/>
    </location>
</feature>
<protein>
    <submittedName>
        <fullName evidence="2">Uncharacterized protein</fullName>
    </submittedName>
</protein>
<dbReference type="Pfam" id="PF15168">
    <property type="entry name" value="TRIQK"/>
    <property type="match status" value="1"/>
</dbReference>
<keyword evidence="3" id="KW-1185">Reference proteome</keyword>
<accession>A0ABQ9D7E5</accession>
<evidence type="ECO:0000256" key="1">
    <source>
        <dbReference type="SAM" id="Phobius"/>
    </source>
</evidence>
<gene>
    <name evidence="2" type="ORF">WISP_92154</name>
</gene>
<dbReference type="InterPro" id="IPR024842">
    <property type="entry name" value="TRIQK"/>
</dbReference>
<keyword evidence="1" id="KW-0812">Transmembrane</keyword>
<keyword evidence="1" id="KW-0472">Membrane</keyword>
<reference evidence="2" key="1">
    <citation type="submission" date="2019-10" db="EMBL/GenBank/DDBJ databases">
        <authorList>
            <person name="Soares A.E.R."/>
            <person name="Aleixo A."/>
            <person name="Schneider P."/>
            <person name="Miyaki C.Y."/>
            <person name="Schneider M.P."/>
            <person name="Mello C."/>
            <person name="Vasconcelos A.T.R."/>
        </authorList>
    </citation>
    <scope>NUCLEOTIDE SEQUENCE</scope>
    <source>
        <tissue evidence="2">Muscle</tissue>
    </source>
</reference>
<keyword evidence="1" id="KW-1133">Transmembrane helix</keyword>
<dbReference type="Proteomes" id="UP001145742">
    <property type="component" value="Unassembled WGS sequence"/>
</dbReference>